<dbReference type="GO" id="GO:0005794">
    <property type="term" value="C:Golgi apparatus"/>
    <property type="evidence" value="ECO:0007669"/>
    <property type="project" value="TreeGrafter"/>
</dbReference>
<evidence type="ECO:0000313" key="6">
    <source>
        <dbReference type="EMBL" id="MUP40568.1"/>
    </source>
</evidence>
<reference evidence="6" key="1">
    <citation type="submission" date="2018-11" db="EMBL/GenBank/DDBJ databases">
        <title>Venom-gland transcriptomics and venom proteomics of the Florida green centipede (Hemiscolopendra marginata) reveal sex-based variation in a centipede venom.</title>
        <authorList>
            <person name="Nystrom G.S."/>
            <person name="Ward M.J."/>
            <person name="Ellsworth S.A."/>
            <person name="Rokyta D.R."/>
        </authorList>
    </citation>
    <scope>NUCLEOTIDE SEQUENCE</scope>
    <source>
        <tissue evidence="6">Venom gland</tissue>
    </source>
</reference>
<dbReference type="GO" id="GO:0046036">
    <property type="term" value="P:CTP metabolic process"/>
    <property type="evidence" value="ECO:0007669"/>
    <property type="project" value="TreeGrafter"/>
</dbReference>
<organism evidence="6">
    <name type="scientific">Hemiscolopendra marginata</name>
    <dbReference type="NCBI Taxonomy" id="943146"/>
    <lineage>
        <taxon>Eukaryota</taxon>
        <taxon>Metazoa</taxon>
        <taxon>Ecdysozoa</taxon>
        <taxon>Arthropoda</taxon>
        <taxon>Myriapoda</taxon>
        <taxon>Chilopoda</taxon>
        <taxon>Pleurostigmophora</taxon>
        <taxon>Scolopendromorpha</taxon>
        <taxon>Scolopendridae</taxon>
        <taxon>Hemiscolopendra</taxon>
    </lineage>
</organism>
<keyword evidence="5" id="KW-0472">Membrane</keyword>
<protein>
    <submittedName>
        <fullName evidence="6">Ectonucleoside triphosphate diphosphohydrolase 4</fullName>
    </submittedName>
</protein>
<dbReference type="InterPro" id="IPR000407">
    <property type="entry name" value="GDA1_CD39_NTPase"/>
</dbReference>
<feature type="active site" description="Proton acceptor" evidence="3">
    <location>
        <position position="186"/>
    </location>
</feature>
<evidence type="ECO:0000256" key="4">
    <source>
        <dbReference type="PIRSR" id="PIRSR600407-2"/>
    </source>
</evidence>
<accession>A0A646QD70</accession>
<dbReference type="PANTHER" id="PTHR11782:SF121">
    <property type="entry name" value="NUCLEOSIDE-DIPHOSPHATASE MIG-23"/>
    <property type="match status" value="1"/>
</dbReference>
<dbReference type="Pfam" id="PF01150">
    <property type="entry name" value="GDA1_CD39"/>
    <property type="match status" value="1"/>
</dbReference>
<keyword evidence="4" id="KW-0547">Nucleotide-binding</keyword>
<keyword evidence="5" id="KW-0812">Transmembrane</keyword>
<dbReference type="Gene3D" id="3.30.420.150">
    <property type="entry name" value="Exopolyphosphatase. Domain 2"/>
    <property type="match status" value="1"/>
</dbReference>
<feature type="transmembrane region" description="Helical" evidence="5">
    <location>
        <begin position="535"/>
        <end position="554"/>
    </location>
</feature>
<evidence type="ECO:0000256" key="1">
    <source>
        <dbReference type="ARBA" id="ARBA00009283"/>
    </source>
</evidence>
<dbReference type="PANTHER" id="PTHR11782">
    <property type="entry name" value="ADENOSINE/GUANOSINE DIPHOSPHATASE"/>
    <property type="match status" value="1"/>
</dbReference>
<dbReference type="GO" id="GO:0006256">
    <property type="term" value="P:UDP catabolic process"/>
    <property type="evidence" value="ECO:0007669"/>
    <property type="project" value="TreeGrafter"/>
</dbReference>
<evidence type="ECO:0000256" key="3">
    <source>
        <dbReference type="PIRSR" id="PIRSR600407-1"/>
    </source>
</evidence>
<dbReference type="GO" id="GO:0045134">
    <property type="term" value="F:UDP phosphatase activity"/>
    <property type="evidence" value="ECO:0007669"/>
    <property type="project" value="TreeGrafter"/>
</dbReference>
<dbReference type="Gene3D" id="3.30.420.40">
    <property type="match status" value="1"/>
</dbReference>
<dbReference type="CDD" id="cd24045">
    <property type="entry name" value="ASKHA_NBD_NTPDase4-like"/>
    <property type="match status" value="1"/>
</dbReference>
<sequence>MIRNKHCGSGIRWTLCFGLVLTAFLIYSVVKDNNSHTYKSIDPNETLEDLRYAVIIDAGSSGSRVFIYVWPPHTGNPKELLNIFPLKDHDGNPSMKKIEPGLSSSVGKSAGAATDYIAPLLDFAVDIIPKKHHKETPLYILATAGMRLLNSSLQASILDDLRTNIPKRYSFSFTENSAEVISGTQEGIYQWISMNYILGRFDHKSDAPLVMVDIDKQSSESPVIFRKQTVGIMDMGGASMQIAFEITSKVQYDMLHERSKENIAEFNLGCLEHGAEHMYRTYVTTYLGLGANEALEYYNDYLISSAMKNISNGQVRKNVLFRVHDPCRPLDYVQRINRTVPISGSNETTADTYIIFHLKGTGNFDKCRETLRLVLTNLTGCPGSACVLNQLPIDFSNSQFYGFSEFWYSMEDVLRIGGKYHFYTFQKEAKAFCTTRWPSLEKRYRSGLYPLADLHRFQTQCFKSSWLTVVLHEGLGFSKDYLQLQSSPNTIGGKVAHWTLGAALYRTRFFPLGDIQRETKSRFGKSTYPVYMVHLNYLFVPCFMLVVGAIIIYLRRLHCLHPNHVVNLRTFSHSKADDPDLGLLIDRNSYSR</sequence>
<keyword evidence="5" id="KW-1133">Transmembrane helix</keyword>
<name>A0A646QD70_9MYRI</name>
<dbReference type="EMBL" id="GHBY01000391">
    <property type="protein sequence ID" value="MUP40568.1"/>
    <property type="molecule type" value="Transcribed_RNA"/>
</dbReference>
<evidence type="ECO:0000256" key="5">
    <source>
        <dbReference type="SAM" id="Phobius"/>
    </source>
</evidence>
<comment type="similarity">
    <text evidence="1">Belongs to the GDA1/CD39 NTPase family.</text>
</comment>
<dbReference type="GO" id="GO:0005524">
    <property type="term" value="F:ATP binding"/>
    <property type="evidence" value="ECO:0007669"/>
    <property type="project" value="UniProtKB-KW"/>
</dbReference>
<dbReference type="GO" id="GO:0017111">
    <property type="term" value="F:ribonucleoside triphosphate phosphatase activity"/>
    <property type="evidence" value="ECO:0007669"/>
    <property type="project" value="TreeGrafter"/>
</dbReference>
<dbReference type="GO" id="GO:0016020">
    <property type="term" value="C:membrane"/>
    <property type="evidence" value="ECO:0007669"/>
    <property type="project" value="TreeGrafter"/>
</dbReference>
<proteinExistence type="inferred from homology"/>
<feature type="binding site" evidence="4">
    <location>
        <begin position="237"/>
        <end position="241"/>
    </location>
    <ligand>
        <name>ATP</name>
        <dbReference type="ChEBI" id="CHEBI:30616"/>
    </ligand>
</feature>
<feature type="transmembrane region" description="Helical" evidence="5">
    <location>
        <begin position="12"/>
        <end position="30"/>
    </location>
</feature>
<keyword evidence="2 6" id="KW-0378">Hydrolase</keyword>
<keyword evidence="4" id="KW-0067">ATP-binding</keyword>
<dbReference type="AlphaFoldDB" id="A0A646QD70"/>
<evidence type="ECO:0000256" key="2">
    <source>
        <dbReference type="ARBA" id="ARBA00022801"/>
    </source>
</evidence>
<dbReference type="GO" id="GO:0004382">
    <property type="term" value="F:GDP phosphatase activity"/>
    <property type="evidence" value="ECO:0007669"/>
    <property type="project" value="TreeGrafter"/>
</dbReference>